<dbReference type="InterPro" id="IPR002104">
    <property type="entry name" value="Integrase_catalytic"/>
</dbReference>
<keyword evidence="9" id="KW-1185">Reference proteome</keyword>
<keyword evidence="3 5" id="KW-0238">DNA-binding</keyword>
<sequence>MGRAGSEPKPPRGVTIRELKDGPRLQIAFSYRGEQCRELLPAAKVTKSYLEYAAGLRAEIRRKIADGTFSYRAYFPESPAAARLEPSPAAIPGAKLLLGALLDAQLALYEKQAANGSISASTLLGYAKAIKHYLRPRWGDTPVNELAPADLRAWIAGMGVTGKTVRNRLTPLRSVLDDAVNDELLDSNPLDRIALGKLIKQTATKSNYEVDPFDMDEVAALCQAARADELPLIQFWFEAGLRPGEIQAVEWTSVDWVHGRVRVDDNIVTGMVEGKAAQVRKAPKTQAGIRDVDLSPLALAALKAQKAFTFLAGGRIWHDPRKNEPWASDAQIRKSLWQPLCKRAGVRYRNPYQMRHTYASTRLTAGANPWYIADQLGHTDVEMVFKIYGKFIPKNFQRAGAFTPVSHADQAADKTGTVSG</sequence>
<dbReference type="CDD" id="cd01189">
    <property type="entry name" value="INT_ICEBs1_C_like"/>
    <property type="match status" value="1"/>
</dbReference>
<evidence type="ECO:0000313" key="8">
    <source>
        <dbReference type="EMBL" id="CAB3959520.1"/>
    </source>
</evidence>
<dbReference type="SUPFAM" id="SSF56349">
    <property type="entry name" value="DNA breaking-rejoining enzymes"/>
    <property type="match status" value="1"/>
</dbReference>
<gene>
    <name evidence="8" type="primary">intQ</name>
    <name evidence="8" type="ORF">LMG7053_05944</name>
</gene>
<dbReference type="InterPro" id="IPR010998">
    <property type="entry name" value="Integrase_recombinase_N"/>
</dbReference>
<evidence type="ECO:0000259" key="7">
    <source>
        <dbReference type="PROSITE" id="PS51900"/>
    </source>
</evidence>
<evidence type="ECO:0000259" key="6">
    <source>
        <dbReference type="PROSITE" id="PS51898"/>
    </source>
</evidence>
<dbReference type="Gene3D" id="1.10.443.10">
    <property type="entry name" value="Intergrase catalytic core"/>
    <property type="match status" value="1"/>
</dbReference>
<dbReference type="InterPro" id="IPR022000">
    <property type="entry name" value="Min27-like_integrase_DNA_bind"/>
</dbReference>
<comment type="similarity">
    <text evidence="1">Belongs to the 'phage' integrase family.</text>
</comment>
<dbReference type="PROSITE" id="PS51900">
    <property type="entry name" value="CB"/>
    <property type="match status" value="1"/>
</dbReference>
<evidence type="ECO:0000256" key="2">
    <source>
        <dbReference type="ARBA" id="ARBA00022908"/>
    </source>
</evidence>
<feature type="domain" description="Core-binding (CB)" evidence="7">
    <location>
        <begin position="100"/>
        <end position="180"/>
    </location>
</feature>
<dbReference type="PANTHER" id="PTHR30349">
    <property type="entry name" value="PHAGE INTEGRASE-RELATED"/>
    <property type="match status" value="1"/>
</dbReference>
<organism evidence="8 9">
    <name type="scientific">Achromobacter ruhlandii</name>
    <dbReference type="NCBI Taxonomy" id="72557"/>
    <lineage>
        <taxon>Bacteria</taxon>
        <taxon>Pseudomonadati</taxon>
        <taxon>Pseudomonadota</taxon>
        <taxon>Betaproteobacteria</taxon>
        <taxon>Burkholderiales</taxon>
        <taxon>Alcaligenaceae</taxon>
        <taxon>Achromobacter</taxon>
    </lineage>
</organism>
<dbReference type="InterPro" id="IPR044068">
    <property type="entry name" value="CB"/>
</dbReference>
<accession>A0ABM8M3Z4</accession>
<comment type="caution">
    <text evidence="8">The sequence shown here is derived from an EMBL/GenBank/DDBJ whole genome shotgun (WGS) entry which is preliminary data.</text>
</comment>
<evidence type="ECO:0000256" key="1">
    <source>
        <dbReference type="ARBA" id="ARBA00008857"/>
    </source>
</evidence>
<dbReference type="PANTHER" id="PTHR30349:SF41">
    <property type="entry name" value="INTEGRASE_RECOMBINASE PROTEIN MJ0367-RELATED"/>
    <property type="match status" value="1"/>
</dbReference>
<keyword evidence="2" id="KW-0229">DNA integration</keyword>
<dbReference type="InterPro" id="IPR050090">
    <property type="entry name" value="Tyrosine_recombinase_XerCD"/>
</dbReference>
<dbReference type="Pfam" id="PF00589">
    <property type="entry name" value="Phage_integrase"/>
    <property type="match status" value="1"/>
</dbReference>
<dbReference type="Proteomes" id="UP000494161">
    <property type="component" value="Unassembled WGS sequence"/>
</dbReference>
<dbReference type="PROSITE" id="PS51898">
    <property type="entry name" value="TYR_RECOMBINASE"/>
    <property type="match status" value="1"/>
</dbReference>
<dbReference type="Pfam" id="PF12167">
    <property type="entry name" value="Arm-DNA-bind_2"/>
    <property type="match status" value="1"/>
</dbReference>
<dbReference type="EMBL" id="CADILJ010000127">
    <property type="protein sequence ID" value="CAB3959520.1"/>
    <property type="molecule type" value="Genomic_DNA"/>
</dbReference>
<evidence type="ECO:0000256" key="3">
    <source>
        <dbReference type="ARBA" id="ARBA00023125"/>
    </source>
</evidence>
<evidence type="ECO:0000313" key="9">
    <source>
        <dbReference type="Proteomes" id="UP000494161"/>
    </source>
</evidence>
<evidence type="ECO:0000256" key="4">
    <source>
        <dbReference type="ARBA" id="ARBA00023172"/>
    </source>
</evidence>
<evidence type="ECO:0000256" key="5">
    <source>
        <dbReference type="PROSITE-ProRule" id="PRU01248"/>
    </source>
</evidence>
<dbReference type="Gene3D" id="1.10.150.130">
    <property type="match status" value="1"/>
</dbReference>
<keyword evidence="4" id="KW-0233">DNA recombination</keyword>
<name>A0ABM8M3Z4_9BURK</name>
<protein>
    <submittedName>
        <fullName evidence="8">Defective protein IntQ</fullName>
    </submittedName>
</protein>
<reference evidence="8 9" key="1">
    <citation type="submission" date="2020-04" db="EMBL/GenBank/DDBJ databases">
        <authorList>
            <person name="De Canck E."/>
        </authorList>
    </citation>
    <scope>NUCLEOTIDE SEQUENCE [LARGE SCALE GENOMIC DNA]</scope>
    <source>
        <strain evidence="8 9">LMG 7053</strain>
    </source>
</reference>
<proteinExistence type="inferred from homology"/>
<dbReference type="InterPro" id="IPR011010">
    <property type="entry name" value="DNA_brk_join_enz"/>
</dbReference>
<dbReference type="InterPro" id="IPR013762">
    <property type="entry name" value="Integrase-like_cat_sf"/>
</dbReference>
<feature type="domain" description="Tyr recombinase" evidence="6">
    <location>
        <begin position="208"/>
        <end position="401"/>
    </location>
</feature>